<keyword evidence="2" id="KW-1185">Reference proteome</keyword>
<protein>
    <submittedName>
        <fullName evidence="1">Uncharacterized protein</fullName>
    </submittedName>
</protein>
<organism evidence="1 2">
    <name type="scientific">Anabaena sphaerica FACHB-251</name>
    <dbReference type="NCBI Taxonomy" id="2692883"/>
    <lineage>
        <taxon>Bacteria</taxon>
        <taxon>Bacillati</taxon>
        <taxon>Cyanobacteriota</taxon>
        <taxon>Cyanophyceae</taxon>
        <taxon>Nostocales</taxon>
        <taxon>Nostocaceae</taxon>
        <taxon>Anabaena</taxon>
    </lineage>
</organism>
<sequence>MDIFDSSKFNQISESKLENDDSLEKLIKLVDEWMADQSGYDKETYPQLEVALTQNNLAKYGKIISHLKSNFP</sequence>
<accession>A0A926WHN9</accession>
<name>A0A926WHN9_9NOST</name>
<dbReference type="AlphaFoldDB" id="A0A926WHN9"/>
<comment type="caution">
    <text evidence="1">The sequence shown here is derived from an EMBL/GenBank/DDBJ whole genome shotgun (WGS) entry which is preliminary data.</text>
</comment>
<gene>
    <name evidence="1" type="ORF">H6G06_14985</name>
</gene>
<dbReference type="EMBL" id="JACJQU010000008">
    <property type="protein sequence ID" value="MBD2294751.1"/>
    <property type="molecule type" value="Genomic_DNA"/>
</dbReference>
<reference evidence="2" key="1">
    <citation type="journal article" date="2020" name="ISME J.">
        <title>Comparative genomics reveals insights into cyanobacterial evolution and habitat adaptation.</title>
        <authorList>
            <person name="Chen M.Y."/>
            <person name="Teng W.K."/>
            <person name="Zhao L."/>
            <person name="Hu C.X."/>
            <person name="Zhou Y.K."/>
            <person name="Han B.P."/>
            <person name="Song L.R."/>
            <person name="Shu W.S."/>
        </authorList>
    </citation>
    <scope>NUCLEOTIDE SEQUENCE [LARGE SCALE GENOMIC DNA]</scope>
    <source>
        <strain evidence="2">FACHB-251</strain>
    </source>
</reference>
<dbReference type="RefSeq" id="WP_190561475.1">
    <property type="nucleotide sequence ID" value="NZ_JACJQU010000008.1"/>
</dbReference>
<evidence type="ECO:0000313" key="2">
    <source>
        <dbReference type="Proteomes" id="UP000662185"/>
    </source>
</evidence>
<proteinExistence type="predicted"/>
<evidence type="ECO:0000313" key="1">
    <source>
        <dbReference type="EMBL" id="MBD2294751.1"/>
    </source>
</evidence>
<dbReference type="Proteomes" id="UP000662185">
    <property type="component" value="Unassembled WGS sequence"/>
</dbReference>